<dbReference type="Gene3D" id="1.20.1250.20">
    <property type="entry name" value="MFS general substrate transporter like domains"/>
    <property type="match status" value="1"/>
</dbReference>
<evidence type="ECO:0000256" key="1">
    <source>
        <dbReference type="ARBA" id="ARBA00004651"/>
    </source>
</evidence>
<dbReference type="CDD" id="cd17321">
    <property type="entry name" value="MFS_MMR_MDR_like"/>
    <property type="match status" value="1"/>
</dbReference>
<gene>
    <name evidence="10" type="ORF">ACFP7A_06780</name>
</gene>
<evidence type="ECO:0000256" key="2">
    <source>
        <dbReference type="ARBA" id="ARBA00008537"/>
    </source>
</evidence>
<dbReference type="SUPFAM" id="SSF103473">
    <property type="entry name" value="MFS general substrate transporter"/>
    <property type="match status" value="1"/>
</dbReference>
<dbReference type="PANTHER" id="PTHR42718">
    <property type="entry name" value="MAJOR FACILITATOR SUPERFAMILY MULTIDRUG TRANSPORTER MFSC"/>
    <property type="match status" value="1"/>
</dbReference>
<feature type="transmembrane region" description="Helical" evidence="8">
    <location>
        <begin position="359"/>
        <end position="381"/>
    </location>
</feature>
<feature type="transmembrane region" description="Helical" evidence="8">
    <location>
        <begin position="137"/>
        <end position="159"/>
    </location>
</feature>
<evidence type="ECO:0000313" key="10">
    <source>
        <dbReference type="EMBL" id="MFC6386298.1"/>
    </source>
</evidence>
<feature type="transmembrane region" description="Helical" evidence="8">
    <location>
        <begin position="402"/>
        <end position="423"/>
    </location>
</feature>
<dbReference type="RefSeq" id="WP_253053484.1">
    <property type="nucleotide sequence ID" value="NZ_JAMXWN010000004.1"/>
</dbReference>
<feature type="transmembrane region" description="Helical" evidence="8">
    <location>
        <begin position="268"/>
        <end position="291"/>
    </location>
</feature>
<proteinExistence type="inferred from homology"/>
<feature type="transmembrane region" description="Helical" evidence="8">
    <location>
        <begin position="443"/>
        <end position="462"/>
    </location>
</feature>
<dbReference type="Proteomes" id="UP001596267">
    <property type="component" value="Unassembled WGS sequence"/>
</dbReference>
<dbReference type="NCBIfam" id="TIGR00711">
    <property type="entry name" value="efflux_EmrB"/>
    <property type="match status" value="1"/>
</dbReference>
<keyword evidence="5 8" id="KW-0812">Transmembrane</keyword>
<keyword evidence="7 8" id="KW-0472">Membrane</keyword>
<dbReference type="PRINTS" id="PR01036">
    <property type="entry name" value="TCRTETB"/>
</dbReference>
<keyword evidence="6 8" id="KW-1133">Transmembrane helix</keyword>
<evidence type="ECO:0000256" key="5">
    <source>
        <dbReference type="ARBA" id="ARBA00022692"/>
    </source>
</evidence>
<feature type="transmembrane region" description="Helical" evidence="8">
    <location>
        <begin position="335"/>
        <end position="353"/>
    </location>
</feature>
<dbReference type="InterPro" id="IPR036259">
    <property type="entry name" value="MFS_trans_sf"/>
</dbReference>
<feature type="transmembrane region" description="Helical" evidence="8">
    <location>
        <begin position="165"/>
        <end position="183"/>
    </location>
</feature>
<dbReference type="InterPro" id="IPR011701">
    <property type="entry name" value="MFS"/>
</dbReference>
<comment type="subcellular location">
    <subcellularLocation>
        <location evidence="1">Cell membrane</location>
        <topology evidence="1">Multi-pass membrane protein</topology>
    </subcellularLocation>
</comment>
<dbReference type="InterPro" id="IPR004638">
    <property type="entry name" value="EmrB-like"/>
</dbReference>
<dbReference type="EMBL" id="JBHSTQ010000005">
    <property type="protein sequence ID" value="MFC6386298.1"/>
    <property type="molecule type" value="Genomic_DNA"/>
</dbReference>
<sequence>MTQSKQNKSARSITVGLALAIFMSSLDTSVVNIVLPTLVKAFNTSFSGVQWVIISYMLAVTSLIVGAGRLGDLFNMKKVYQVGLAAFTLASFFCGLAPNILVLSVARFIQGIGAAIIMALSFAIAQDAFRGKIAARTMTILTAMVSLGFAIGPTIGGVLIDMFGWRSIFFINVPLGLLALLLMKPYCPARAHNAYIPFDYHGLLTLGTALAVFVSAMLRSENRGFSDPLVLFLFGVALIGFIIFFLLEMRTTHPLIRPSVWRNRMLCTSLFASIFIYSNLNCVQVIAPFFLHQISHLSNAQMGLVFSVGPAATTLLGFIAGWLMQKIMPWKVMTFGILLILLGDFAMTFLSATSGAVGYVWRIILINGGLAFFQTPNNAVVMQKAPDADKGLFSSMLGLGRNLGLTIGTSVMSSLFAMLVYAFSSAKAPFSDSGALISAYQHIFLLLIANMLLTFVILLVGFREKGTDPVQHSIGH</sequence>
<reference evidence="11" key="1">
    <citation type="journal article" date="2019" name="Int. J. Syst. Evol. Microbiol.">
        <title>The Global Catalogue of Microorganisms (GCM) 10K type strain sequencing project: providing services to taxonomists for standard genome sequencing and annotation.</title>
        <authorList>
            <consortium name="The Broad Institute Genomics Platform"/>
            <consortium name="The Broad Institute Genome Sequencing Center for Infectious Disease"/>
            <person name="Wu L."/>
            <person name="Ma J."/>
        </authorList>
    </citation>
    <scope>NUCLEOTIDE SEQUENCE [LARGE SCALE GENOMIC DNA]</scope>
    <source>
        <strain evidence="11">CCUG 42001</strain>
    </source>
</reference>
<accession>A0ABW1WG62</accession>
<dbReference type="Pfam" id="PF07690">
    <property type="entry name" value="MFS_1"/>
    <property type="match status" value="1"/>
</dbReference>
<feature type="transmembrane region" description="Helical" evidence="8">
    <location>
        <begin position="51"/>
        <end position="70"/>
    </location>
</feature>
<feature type="transmembrane region" description="Helical" evidence="8">
    <location>
        <begin position="195"/>
        <end position="217"/>
    </location>
</feature>
<protein>
    <submittedName>
        <fullName evidence="10">MFS transporter</fullName>
    </submittedName>
</protein>
<keyword evidence="4" id="KW-1003">Cell membrane</keyword>
<evidence type="ECO:0000313" key="11">
    <source>
        <dbReference type="Proteomes" id="UP001596267"/>
    </source>
</evidence>
<comment type="similarity">
    <text evidence="2">Belongs to the major facilitator superfamily. EmrB family.</text>
</comment>
<evidence type="ECO:0000259" key="9">
    <source>
        <dbReference type="PROSITE" id="PS50850"/>
    </source>
</evidence>
<evidence type="ECO:0000256" key="3">
    <source>
        <dbReference type="ARBA" id="ARBA00022448"/>
    </source>
</evidence>
<dbReference type="Gene3D" id="1.20.1720.10">
    <property type="entry name" value="Multidrug resistance protein D"/>
    <property type="match status" value="1"/>
</dbReference>
<dbReference type="InterPro" id="IPR020846">
    <property type="entry name" value="MFS_dom"/>
</dbReference>
<dbReference type="PROSITE" id="PS50850">
    <property type="entry name" value="MFS"/>
    <property type="match status" value="1"/>
</dbReference>
<evidence type="ECO:0000256" key="7">
    <source>
        <dbReference type="ARBA" id="ARBA00023136"/>
    </source>
</evidence>
<feature type="domain" description="Major facilitator superfamily (MFS) profile" evidence="9">
    <location>
        <begin position="13"/>
        <end position="466"/>
    </location>
</feature>
<organism evidence="10 11">
    <name type="scientific">Sporolactobacillus kofuensis</name>
    <dbReference type="NCBI Taxonomy" id="269672"/>
    <lineage>
        <taxon>Bacteria</taxon>
        <taxon>Bacillati</taxon>
        <taxon>Bacillota</taxon>
        <taxon>Bacilli</taxon>
        <taxon>Bacillales</taxon>
        <taxon>Sporolactobacillaceae</taxon>
        <taxon>Sporolactobacillus</taxon>
    </lineage>
</organism>
<keyword evidence="11" id="KW-1185">Reference proteome</keyword>
<feature type="transmembrane region" description="Helical" evidence="8">
    <location>
        <begin position="303"/>
        <end position="323"/>
    </location>
</feature>
<evidence type="ECO:0000256" key="6">
    <source>
        <dbReference type="ARBA" id="ARBA00022989"/>
    </source>
</evidence>
<evidence type="ECO:0000256" key="4">
    <source>
        <dbReference type="ARBA" id="ARBA00022475"/>
    </source>
</evidence>
<dbReference type="PANTHER" id="PTHR42718:SF9">
    <property type="entry name" value="MAJOR FACILITATOR SUPERFAMILY MULTIDRUG TRANSPORTER MFSC"/>
    <property type="match status" value="1"/>
</dbReference>
<feature type="transmembrane region" description="Helical" evidence="8">
    <location>
        <begin position="82"/>
        <end position="102"/>
    </location>
</feature>
<keyword evidence="3" id="KW-0813">Transport</keyword>
<name>A0ABW1WG62_9BACL</name>
<evidence type="ECO:0000256" key="8">
    <source>
        <dbReference type="SAM" id="Phobius"/>
    </source>
</evidence>
<feature type="transmembrane region" description="Helical" evidence="8">
    <location>
        <begin position="229"/>
        <end position="247"/>
    </location>
</feature>
<feature type="transmembrane region" description="Helical" evidence="8">
    <location>
        <begin position="108"/>
        <end position="125"/>
    </location>
</feature>
<comment type="caution">
    <text evidence="10">The sequence shown here is derived from an EMBL/GenBank/DDBJ whole genome shotgun (WGS) entry which is preliminary data.</text>
</comment>